<dbReference type="Proteomes" id="UP000305929">
    <property type="component" value="Unassembled WGS sequence"/>
</dbReference>
<dbReference type="OrthoDB" id="4163242at2"/>
<keyword evidence="2" id="KW-1185">Reference proteome</keyword>
<dbReference type="AlphaFoldDB" id="A0A4U5W6N4"/>
<reference evidence="1 2" key="1">
    <citation type="submission" date="2019-04" db="EMBL/GenBank/DDBJ databases">
        <title>Streptomyces lasaliensis sp. nov., an Actinomycete isolated from soil which produces the polyether antibiotic lasalocid.</title>
        <authorList>
            <person name="Erwin G."/>
            <person name="Haber C."/>
        </authorList>
    </citation>
    <scope>NUCLEOTIDE SEQUENCE [LARGE SCALE GENOMIC DNA]</scope>
    <source>
        <strain evidence="1 2">X-537</strain>
    </source>
</reference>
<evidence type="ECO:0000313" key="2">
    <source>
        <dbReference type="Proteomes" id="UP000305929"/>
    </source>
</evidence>
<comment type="caution">
    <text evidence="1">The sequence shown here is derived from an EMBL/GenBank/DDBJ whole genome shotgun (WGS) entry which is preliminary data.</text>
</comment>
<dbReference type="EMBL" id="SZNQ01000003">
    <property type="protein sequence ID" value="TKS96270.1"/>
    <property type="molecule type" value="Genomic_DNA"/>
</dbReference>
<evidence type="ECO:0000313" key="1">
    <source>
        <dbReference type="EMBL" id="TKS96270.1"/>
    </source>
</evidence>
<protein>
    <submittedName>
        <fullName evidence="1">Uncharacterized protein</fullName>
    </submittedName>
</protein>
<organism evidence="1 2">
    <name type="scientific">Streptomyces lasalocidi</name>
    <name type="common">Streptomyces lasaliensis</name>
    <dbReference type="NCBI Taxonomy" id="324833"/>
    <lineage>
        <taxon>Bacteria</taxon>
        <taxon>Bacillati</taxon>
        <taxon>Actinomycetota</taxon>
        <taxon>Actinomycetes</taxon>
        <taxon>Kitasatosporales</taxon>
        <taxon>Streptomycetaceae</taxon>
        <taxon>Streptomyces</taxon>
    </lineage>
</organism>
<name>A0A4U5W6N4_STRLS</name>
<gene>
    <name evidence="1" type="ORF">E4U91_36830</name>
</gene>
<proteinExistence type="predicted"/>
<dbReference type="RefSeq" id="WP_137311371.1">
    <property type="nucleotide sequence ID" value="NZ_SZNQ01000003.1"/>
</dbReference>
<accession>A0A4U5W6N4</accession>
<sequence length="190" mass="21166">MLNSPENHRSRADDVCADASLIAAEDGLIRYIRQHAELAERSGYTIPADWSHHSQYHLLLALGRRHTPAPRPKGLTGMPARLCYSNAAQYARNHHDQGLLYAEGFARTLDVYLPHAWTVRPDGTVIDPTWDDEPGRAYIGITVADPALWPYDGGGILQDFRRLMPLLRDGFRPSALADLGRPLADALPHE</sequence>